<proteinExistence type="predicted"/>
<keyword evidence="2" id="KW-1185">Reference proteome</keyword>
<dbReference type="AlphaFoldDB" id="A0AA39IE58"/>
<evidence type="ECO:0000313" key="2">
    <source>
        <dbReference type="Proteomes" id="UP001175226"/>
    </source>
</evidence>
<accession>A0AA39IE58</accession>
<gene>
    <name evidence="1" type="ORF">EV421DRAFT_1916387</name>
</gene>
<dbReference type="EMBL" id="JAUEPT010000438">
    <property type="protein sequence ID" value="KAK0421589.1"/>
    <property type="molecule type" value="Genomic_DNA"/>
</dbReference>
<sequence length="975" mass="111415">MPVSQEVIDMIVTLACKRDLKTSLRCALVSRAFVPAARKETFYRLFIHDYTFGQPPSRSTWHTLLATLKFFRDNPHISSCPRVLCYRAHPHVSVARLKRLLSQLTSVHTLIIERSDTDVCTLPNLSPFLRNIYFRDCYISHGGMSRLLTSSQNVEKLCIVGNWVTSSTILNRAYRLPVPPVPLRWCTEYGFWHSICWIDHATSWTYYVPGWLPSQKLIVANSRSLLKLRVAVMKAQGWSAVIRPLRVYRSANPQPGRLRYPSRCSSSHTRDVDQKLCFIASVVDIGEDEATKKFDALDRVLHDIGSKADACTITIHLVFDSNLVWEQNWCKDGKEYTAWIYPIAPAIPTNLANKREARPLFSWWSSTETVLQGDFDDAYTCNYHWTTTSMYPDVEWPADPESYIGCHWASNSMPYGGFLPVRRADIFECELFQCLNHTSTSLPVHSSGRGLWSLGAKVVESWRNLEALLARLRQVLEVQAGHRNIDHLHFPFPWKYGYHHAKPSRKAMVYSAVRSRDAFILMAAEISYFLALVSDSFEGSLFQNWSAILTREVGGKWGKNLPADAVGIFIDPRECNFGYFLRAYTNFKVPFWIDWGLLDQPYKAESPEQMHDYYFRLPPSRTVTRTAASTASPSITRDLAKGEWRKRPPGWGMTIGWSHNDAANLPPKVSVQDDAKSPTESFIPQPAAERIQLEPRVADSRSNMATHQRLGETWQDFFRRREDKAAKIIQSESVRERQSRKARELDAMKQRCPARSANVFIWDVVEGKDYLVRQHVPHRDVPDIWDDYAPSQQAIFLDAVQSERELFYEDEDCDDQPSSFVGSAPVEPTIDLFTKRTAREWEVAHAKMYGTLVNDLKPKETLSWTLEAVLRYRYGVVIPPARTQPTPVSSLDKVKQEKCRKGLGSFNAPRDRDAAASDADLILLLSGLQWLVEQTHRENLVTPGIPEAWWDLTSKHASLLGKKHIVFGGPGRRIT</sequence>
<organism evidence="1 2">
    <name type="scientific">Armillaria borealis</name>
    <dbReference type="NCBI Taxonomy" id="47425"/>
    <lineage>
        <taxon>Eukaryota</taxon>
        <taxon>Fungi</taxon>
        <taxon>Dikarya</taxon>
        <taxon>Basidiomycota</taxon>
        <taxon>Agaricomycotina</taxon>
        <taxon>Agaricomycetes</taxon>
        <taxon>Agaricomycetidae</taxon>
        <taxon>Agaricales</taxon>
        <taxon>Marasmiineae</taxon>
        <taxon>Physalacriaceae</taxon>
        <taxon>Armillaria</taxon>
    </lineage>
</organism>
<dbReference type="Proteomes" id="UP001175226">
    <property type="component" value="Unassembled WGS sequence"/>
</dbReference>
<comment type="caution">
    <text evidence="1">The sequence shown here is derived from an EMBL/GenBank/DDBJ whole genome shotgun (WGS) entry which is preliminary data.</text>
</comment>
<reference evidence="1" key="1">
    <citation type="submission" date="2023-06" db="EMBL/GenBank/DDBJ databases">
        <authorList>
            <consortium name="Lawrence Berkeley National Laboratory"/>
            <person name="Ahrendt S."/>
            <person name="Sahu N."/>
            <person name="Indic B."/>
            <person name="Wong-Bajracharya J."/>
            <person name="Merenyi Z."/>
            <person name="Ke H.-M."/>
            <person name="Monk M."/>
            <person name="Kocsube S."/>
            <person name="Drula E."/>
            <person name="Lipzen A."/>
            <person name="Balint B."/>
            <person name="Henrissat B."/>
            <person name="Andreopoulos B."/>
            <person name="Martin F.M."/>
            <person name="Harder C.B."/>
            <person name="Rigling D."/>
            <person name="Ford K.L."/>
            <person name="Foster G.D."/>
            <person name="Pangilinan J."/>
            <person name="Papanicolaou A."/>
            <person name="Barry K."/>
            <person name="LaButti K."/>
            <person name="Viragh M."/>
            <person name="Koriabine M."/>
            <person name="Yan M."/>
            <person name="Riley R."/>
            <person name="Champramary S."/>
            <person name="Plett K.L."/>
            <person name="Tsai I.J."/>
            <person name="Slot J."/>
            <person name="Sipos G."/>
            <person name="Plett J."/>
            <person name="Nagy L.G."/>
            <person name="Grigoriev I.V."/>
        </authorList>
    </citation>
    <scope>NUCLEOTIDE SEQUENCE</scope>
    <source>
        <strain evidence="1">FPL87.14</strain>
    </source>
</reference>
<evidence type="ECO:0000313" key="1">
    <source>
        <dbReference type="EMBL" id="KAK0421589.1"/>
    </source>
</evidence>
<name>A0AA39IE58_9AGAR</name>
<protein>
    <submittedName>
        <fullName evidence="1">Uncharacterized protein</fullName>
    </submittedName>
</protein>